<accession>A0A7H9DRJ9</accession>
<proteinExistence type="predicted"/>
<gene>
    <name evidence="1" type="ORF">FH779_06690</name>
</gene>
<name>A0A7H9DRJ9_9FLAO</name>
<dbReference type="EMBL" id="CP040908">
    <property type="protein sequence ID" value="QLL57783.1"/>
    <property type="molecule type" value="Genomic_DNA"/>
</dbReference>
<dbReference type="RefSeq" id="WP_180906482.1">
    <property type="nucleotide sequence ID" value="NZ_CP040908.1"/>
</dbReference>
<sequence>MKAQFEEKTFESYFNNELDRRSEIYFPPGQVLEGSLGFDSSTLSKNRRLWRLLGYPFWFTPHFLGISLRKIADEMENLLEYEISNIPEMKANILFQYKRPELITSPLGTEWKFWNQKYLRYDIYIEQQNLLNHIHQKFNSDVLVVYASPCTNDINELVKIRRNIIEHTNFAKAVDLNGHHRNTYIKSGTYSIACSEPTKIENINILETINNIKGNEVSSEKRRDNKNFLIEFSDKIKSIVSENEYLANSFADLNKDIEEIKNYELFYSLLVMSNFRQITGCQWIVKI</sequence>
<dbReference type="GeneID" id="78401136"/>
<dbReference type="KEGG" id="efal:FH779_06690"/>
<protein>
    <submittedName>
        <fullName evidence="1">Uncharacterized protein</fullName>
    </submittedName>
</protein>
<evidence type="ECO:0000313" key="1">
    <source>
        <dbReference type="EMBL" id="QLL57783.1"/>
    </source>
</evidence>
<evidence type="ECO:0000313" key="2">
    <source>
        <dbReference type="Proteomes" id="UP000510643"/>
    </source>
</evidence>
<organism evidence="1 2">
    <name type="scientific">Empedobacter falsenii</name>
    <dbReference type="NCBI Taxonomy" id="343874"/>
    <lineage>
        <taxon>Bacteria</taxon>
        <taxon>Pseudomonadati</taxon>
        <taxon>Bacteroidota</taxon>
        <taxon>Flavobacteriia</taxon>
        <taxon>Flavobacteriales</taxon>
        <taxon>Weeksellaceae</taxon>
        <taxon>Empedobacter</taxon>
    </lineage>
</organism>
<reference evidence="1 2" key="1">
    <citation type="submission" date="2019-06" db="EMBL/GenBank/DDBJ databases">
        <title>Emergence of pandrug resistant Empedobacter falsenii in China.</title>
        <authorList>
            <person name="Dong N."/>
            <person name="Chen S."/>
            <person name="Zhang R."/>
        </authorList>
    </citation>
    <scope>NUCLEOTIDE SEQUENCE [LARGE SCALE GENOMIC DNA]</scope>
    <source>
        <strain evidence="1 2">1681-1</strain>
    </source>
</reference>
<keyword evidence="2" id="KW-1185">Reference proteome</keyword>
<dbReference type="AlphaFoldDB" id="A0A7H9DRJ9"/>
<dbReference type="Proteomes" id="UP000510643">
    <property type="component" value="Chromosome"/>
</dbReference>